<dbReference type="PANTHER" id="PTHR31184">
    <property type="entry name" value="HUNTINGTIN-INTERACTING PROTEIN K FAMILY MEMBER"/>
    <property type="match status" value="1"/>
</dbReference>
<dbReference type="STRING" id="6265.A0A0B2V6L7"/>
<dbReference type="EMBL" id="JPKZ01001948">
    <property type="protein sequence ID" value="KHN79086.1"/>
    <property type="molecule type" value="Genomic_DNA"/>
</dbReference>
<dbReference type="InterPro" id="IPR044034">
    <property type="entry name" value="NAC-like_UBA"/>
</dbReference>
<name>A0A0B2V6L7_TOXCA</name>
<sequence length="134" mass="15105">MYLPEEHGDCLLQWNVGVLLMADKEHDEHELADKDQDEHEGSKSATKNKHDWAAADLEKVTDFHEENDNVKEVSNVKLDSLINGPQAASKVVNIRREDVQLIVDELELPRIRAEKTLIEHDGDVIAATKALLGF</sequence>
<dbReference type="PANTHER" id="PTHR31184:SF2">
    <property type="entry name" value="HUNTINGTIN-INTERACTING PROTEIN K"/>
    <property type="match status" value="1"/>
</dbReference>
<reference evidence="3 4" key="1">
    <citation type="submission" date="2014-11" db="EMBL/GenBank/DDBJ databases">
        <title>Genetic blueprint of the zoonotic pathogen Toxocara canis.</title>
        <authorList>
            <person name="Zhu X.-Q."/>
            <person name="Korhonen P.K."/>
            <person name="Cai H."/>
            <person name="Young N.D."/>
            <person name="Nejsum P."/>
            <person name="von Samson-Himmelstjerna G."/>
            <person name="Boag P.R."/>
            <person name="Tan P."/>
            <person name="Li Q."/>
            <person name="Min J."/>
            <person name="Yang Y."/>
            <person name="Wang X."/>
            <person name="Fang X."/>
            <person name="Hall R.S."/>
            <person name="Hofmann A."/>
            <person name="Sternberg P.W."/>
            <person name="Jex A.R."/>
            <person name="Gasser R.B."/>
        </authorList>
    </citation>
    <scope>NUCLEOTIDE SEQUENCE [LARGE SCALE GENOMIC DNA]</scope>
    <source>
        <strain evidence="3">PN_DK_2014</strain>
    </source>
</reference>
<dbReference type="GO" id="GO:0050821">
    <property type="term" value="P:protein stabilization"/>
    <property type="evidence" value="ECO:0007669"/>
    <property type="project" value="TreeGrafter"/>
</dbReference>
<dbReference type="AlphaFoldDB" id="A0A0B2V6L7"/>
<proteinExistence type="predicted"/>
<dbReference type="InterPro" id="IPR052617">
    <property type="entry name" value="Huntingtin-int_K"/>
</dbReference>
<feature type="region of interest" description="Disordered" evidence="1">
    <location>
        <begin position="27"/>
        <end position="51"/>
    </location>
</feature>
<evidence type="ECO:0000259" key="2">
    <source>
        <dbReference type="Pfam" id="PF19026"/>
    </source>
</evidence>
<dbReference type="Pfam" id="PF19026">
    <property type="entry name" value="UBA_HYPK"/>
    <property type="match status" value="1"/>
</dbReference>
<dbReference type="CDD" id="cd14361">
    <property type="entry name" value="UBA_HYPK"/>
    <property type="match status" value="1"/>
</dbReference>
<evidence type="ECO:0000313" key="4">
    <source>
        <dbReference type="Proteomes" id="UP000031036"/>
    </source>
</evidence>
<gene>
    <name evidence="3" type="primary">HYPK</name>
    <name evidence="3" type="ORF">Tcan_11135</name>
</gene>
<feature type="domain" description="Nascent polypeptide-associated complex subunit alpha-like UBA" evidence="2">
    <location>
        <begin position="92"/>
        <end position="132"/>
    </location>
</feature>
<evidence type="ECO:0000256" key="1">
    <source>
        <dbReference type="SAM" id="MobiDB-lite"/>
    </source>
</evidence>
<accession>A0A0B2V6L7</accession>
<dbReference type="Proteomes" id="UP000031036">
    <property type="component" value="Unassembled WGS sequence"/>
</dbReference>
<evidence type="ECO:0000313" key="3">
    <source>
        <dbReference type="EMBL" id="KHN79086.1"/>
    </source>
</evidence>
<dbReference type="GO" id="GO:0043066">
    <property type="term" value="P:negative regulation of apoptotic process"/>
    <property type="evidence" value="ECO:0007669"/>
    <property type="project" value="TreeGrafter"/>
</dbReference>
<dbReference type="OrthoDB" id="285219at2759"/>
<organism evidence="3 4">
    <name type="scientific">Toxocara canis</name>
    <name type="common">Canine roundworm</name>
    <dbReference type="NCBI Taxonomy" id="6265"/>
    <lineage>
        <taxon>Eukaryota</taxon>
        <taxon>Metazoa</taxon>
        <taxon>Ecdysozoa</taxon>
        <taxon>Nematoda</taxon>
        <taxon>Chromadorea</taxon>
        <taxon>Rhabditida</taxon>
        <taxon>Spirurina</taxon>
        <taxon>Ascaridomorpha</taxon>
        <taxon>Ascaridoidea</taxon>
        <taxon>Toxocaridae</taxon>
        <taxon>Toxocara</taxon>
    </lineage>
</organism>
<dbReference type="InterPro" id="IPR038922">
    <property type="entry name" value="HYPK_UBA"/>
</dbReference>
<keyword evidence="4" id="KW-1185">Reference proteome</keyword>
<dbReference type="OMA" id="KHNWGSE"/>
<protein>
    <submittedName>
        <fullName evidence="3">Huntingtin-interacting protein K</fullName>
    </submittedName>
</protein>
<comment type="caution">
    <text evidence="3">The sequence shown here is derived from an EMBL/GenBank/DDBJ whole genome shotgun (WGS) entry which is preliminary data.</text>
</comment>